<evidence type="ECO:0000313" key="1">
    <source>
        <dbReference type="EMBL" id="MET3634089.1"/>
    </source>
</evidence>
<dbReference type="CDD" id="cd03349">
    <property type="entry name" value="LbH_XAT"/>
    <property type="match status" value="1"/>
</dbReference>
<protein>
    <submittedName>
        <fullName evidence="1">Aminocyclitol acetyltransferase</fullName>
        <ecNumber evidence="1">2.3.-.-</ecNumber>
    </submittedName>
</protein>
<keyword evidence="1" id="KW-0012">Acyltransferase</keyword>
<dbReference type="PANTHER" id="PTHR43300:SF11">
    <property type="entry name" value="ACETYLTRANSFERASE RV3034C-RELATED"/>
    <property type="match status" value="1"/>
</dbReference>
<dbReference type="NCBIfam" id="NF000084">
    <property type="entry name" value="amicyc_ac_ApmA"/>
    <property type="match status" value="1"/>
</dbReference>
<dbReference type="SUPFAM" id="SSF51161">
    <property type="entry name" value="Trimeric LpxA-like enzymes"/>
    <property type="match status" value="1"/>
</dbReference>
<name>A0ABV2JE89_9STRE</name>
<keyword evidence="2" id="KW-1185">Reference proteome</keyword>
<dbReference type="Proteomes" id="UP001549037">
    <property type="component" value="Unassembled WGS sequence"/>
</dbReference>
<dbReference type="InterPro" id="IPR050179">
    <property type="entry name" value="Trans_hexapeptide_repeat"/>
</dbReference>
<dbReference type="Gene3D" id="2.160.10.10">
    <property type="entry name" value="Hexapeptide repeat proteins"/>
    <property type="match status" value="1"/>
</dbReference>
<accession>A0ABV2JE89</accession>
<comment type="caution">
    <text evidence="1">The sequence shown here is derived from an EMBL/GenBank/DDBJ whole genome shotgun (WGS) entry which is preliminary data.</text>
</comment>
<dbReference type="GO" id="GO:0016746">
    <property type="term" value="F:acyltransferase activity"/>
    <property type="evidence" value="ECO:0007669"/>
    <property type="project" value="UniProtKB-KW"/>
</dbReference>
<dbReference type="EC" id="2.3.-.-" evidence="1"/>
<dbReference type="RefSeq" id="WP_015059965.1">
    <property type="nucleotide sequence ID" value="NZ_JBEPLN010000009.1"/>
</dbReference>
<dbReference type="EMBL" id="JBEPLN010000009">
    <property type="protein sequence ID" value="MET3634089.1"/>
    <property type="molecule type" value="Genomic_DNA"/>
</dbReference>
<sequence length="274" mass="31185">MKTRLEQVLERYLNGREVVVWGVPTRRLLRALKPFKFRVDDRVDPQYHYVVAVNDDDLSDFLSDEQSKSFQYANDYLTFDDEGGELPFERMCFNVPVGRQTYFGDGVVGACKNGYIKSIGQFTSINGTAEIHVNHQLNMTFVSDDIQNFFNEESMAIFHEKLRKDPKHPYAYSKEPMTIGSDVYIGAHAFINASTVTSIGDGAIIGSGAVVLENVPPFAVVVGVPARIKRYRFSKEMIETLLRVKWWDWSIEEINENADALISPELFMKKYGGL</sequence>
<evidence type="ECO:0000313" key="2">
    <source>
        <dbReference type="Proteomes" id="UP001549037"/>
    </source>
</evidence>
<reference evidence="1 2" key="1">
    <citation type="submission" date="2024-06" db="EMBL/GenBank/DDBJ databases">
        <title>Genomic Encyclopedia of Type Strains, Phase IV (KMG-IV): sequencing the most valuable type-strain genomes for metagenomic binning, comparative biology and taxonomic classification.</title>
        <authorList>
            <person name="Goeker M."/>
        </authorList>
    </citation>
    <scope>NUCLEOTIDE SEQUENCE [LARGE SCALE GENOMIC DNA]</scope>
    <source>
        <strain evidence="1 2">DSM 28302</strain>
    </source>
</reference>
<proteinExistence type="predicted"/>
<keyword evidence="1" id="KW-0808">Transferase</keyword>
<dbReference type="InterPro" id="IPR011004">
    <property type="entry name" value="Trimer_LpxA-like_sf"/>
</dbReference>
<gene>
    <name evidence="1" type="ORF">ABID28_000726</name>
</gene>
<organism evidence="1 2">
    <name type="scientific">Streptococcus porcorum</name>
    <dbReference type="NCBI Taxonomy" id="701526"/>
    <lineage>
        <taxon>Bacteria</taxon>
        <taxon>Bacillati</taxon>
        <taxon>Bacillota</taxon>
        <taxon>Bacilli</taxon>
        <taxon>Lactobacillales</taxon>
        <taxon>Streptococcaceae</taxon>
        <taxon>Streptococcus</taxon>
    </lineage>
</organism>
<dbReference type="PANTHER" id="PTHR43300">
    <property type="entry name" value="ACETYLTRANSFERASE"/>
    <property type="match status" value="1"/>
</dbReference>